<dbReference type="PANTHER" id="PTHR11431:SF75">
    <property type="entry name" value="FERRITIN"/>
    <property type="match status" value="1"/>
</dbReference>
<feature type="domain" description="Ferritin/DPS" evidence="7">
    <location>
        <begin position="38"/>
        <end position="158"/>
    </location>
</feature>
<dbReference type="GO" id="GO:0008198">
    <property type="term" value="F:ferrous iron binding"/>
    <property type="evidence" value="ECO:0007669"/>
    <property type="project" value="TreeGrafter"/>
</dbReference>
<dbReference type="PANTHER" id="PTHR11431">
    <property type="entry name" value="FERRITIN"/>
    <property type="match status" value="1"/>
</dbReference>
<dbReference type="GO" id="GO:0006826">
    <property type="term" value="P:iron ion transport"/>
    <property type="evidence" value="ECO:0007669"/>
    <property type="project" value="InterPro"/>
</dbReference>
<evidence type="ECO:0000256" key="4">
    <source>
        <dbReference type="ARBA" id="ARBA00025111"/>
    </source>
</evidence>
<organism evidence="8">
    <name type="scientific">Schmidtea mediterranea</name>
    <name type="common">Freshwater planarian flatworm</name>
    <dbReference type="NCBI Taxonomy" id="79327"/>
    <lineage>
        <taxon>Eukaryota</taxon>
        <taxon>Metazoa</taxon>
        <taxon>Spiralia</taxon>
        <taxon>Lophotrochozoa</taxon>
        <taxon>Platyhelminthes</taxon>
        <taxon>Rhabditophora</taxon>
        <taxon>Seriata</taxon>
        <taxon>Tricladida</taxon>
        <taxon>Continenticola</taxon>
        <taxon>Geoplanoidea</taxon>
        <taxon>Dugesiidae</taxon>
        <taxon>Schmidtea</taxon>
    </lineage>
</organism>
<feature type="binding site" evidence="6">
    <location>
        <position position="108"/>
    </location>
    <ligand>
        <name>Fe cation</name>
        <dbReference type="ChEBI" id="CHEBI:24875"/>
        <label>2</label>
    </ligand>
</feature>
<reference evidence="8" key="1">
    <citation type="submission" date="2023-08" db="EMBL/GenBank/DDBJ databases">
        <title>Evolutionary dynamics of whole-body regeneration across planarian flatworms.</title>
        <authorList>
            <person name="Vila-Farre M."/>
            <person name="Rink J.C."/>
        </authorList>
    </citation>
    <scope>NUCLEOTIDE SEQUENCE</scope>
    <source>
        <strain evidence="8">3</strain>
    </source>
</reference>
<evidence type="ECO:0000256" key="3">
    <source>
        <dbReference type="ARBA" id="ARBA00023002"/>
    </source>
</evidence>
<dbReference type="InterPro" id="IPR009078">
    <property type="entry name" value="Ferritin-like_SF"/>
</dbReference>
<evidence type="ECO:0000256" key="2">
    <source>
        <dbReference type="ARBA" id="ARBA00013107"/>
    </source>
</evidence>
<accession>A0AA51NIH1</accession>
<feature type="binding site" evidence="6">
    <location>
        <position position="142"/>
    </location>
    <ligand>
        <name>Fe cation</name>
        <dbReference type="ChEBI" id="CHEBI:24875"/>
        <label>2</label>
    </ligand>
</feature>
<comment type="similarity">
    <text evidence="1">Belongs to the ferritin family.</text>
</comment>
<dbReference type="SUPFAM" id="SSF47240">
    <property type="entry name" value="Ferritin-like"/>
    <property type="match status" value="1"/>
</dbReference>
<evidence type="ECO:0000313" key="8">
    <source>
        <dbReference type="EMBL" id="WMQ53805.1"/>
    </source>
</evidence>
<proteinExistence type="evidence at transcript level"/>
<dbReference type="InterPro" id="IPR001519">
    <property type="entry name" value="Ferritin"/>
</dbReference>
<dbReference type="AlphaFoldDB" id="A0AA51NIH1"/>
<dbReference type="GO" id="GO:0006879">
    <property type="term" value="P:intracellular iron ion homeostasis"/>
    <property type="evidence" value="ECO:0007669"/>
    <property type="project" value="InterPro"/>
</dbReference>
<evidence type="ECO:0000256" key="5">
    <source>
        <dbReference type="ARBA" id="ARBA00047990"/>
    </source>
</evidence>
<feature type="binding site" evidence="6">
    <location>
        <position position="63"/>
    </location>
    <ligand>
        <name>Fe cation</name>
        <dbReference type="ChEBI" id="CHEBI:24875"/>
        <label>1</label>
    </ligand>
</feature>
<name>A0AA51NIH1_SCHMD</name>
<keyword evidence="6" id="KW-0408">Iron</keyword>
<dbReference type="EC" id="1.16.3.1" evidence="2"/>
<evidence type="ECO:0000256" key="6">
    <source>
        <dbReference type="PIRSR" id="PIRSR601519-1"/>
    </source>
</evidence>
<sequence>MTHRKMSLTRLIEVPEVEMQVSKLVNSMLNLCQGYRQLEMKCMSDDVNLPTFGRMFELIRQLEHRRVEELIRFQVCRGQKITWFDLKPVEKLDCIKPVNLFQTILTLEKEIHKLTTKLDSLAWEKSDFALNSYLRTRVILRQVKVIRKRSNQLRNLKRSEDDKIPFLTARLTGRFEVEKLERELQMERTRREWRIENDYEREHLKSIGSTYRF</sequence>
<dbReference type="Gene3D" id="1.20.1260.10">
    <property type="match status" value="1"/>
</dbReference>
<protein>
    <recommendedName>
        <fullName evidence="2">ferroxidase</fullName>
        <ecNumber evidence="2">1.16.3.1</ecNumber>
    </recommendedName>
</protein>
<evidence type="ECO:0000259" key="7">
    <source>
        <dbReference type="Pfam" id="PF00210"/>
    </source>
</evidence>
<dbReference type="InterPro" id="IPR008331">
    <property type="entry name" value="Ferritin_DPS_dom"/>
</dbReference>
<dbReference type="GO" id="GO:0005737">
    <property type="term" value="C:cytoplasm"/>
    <property type="evidence" value="ECO:0007669"/>
    <property type="project" value="TreeGrafter"/>
</dbReference>
<keyword evidence="3" id="KW-0560">Oxidoreductase</keyword>
<dbReference type="InterPro" id="IPR012347">
    <property type="entry name" value="Ferritin-like"/>
</dbReference>
<keyword evidence="6" id="KW-0479">Metal-binding</keyword>
<dbReference type="EMBL" id="OR504512">
    <property type="protein sequence ID" value="WMQ53805.1"/>
    <property type="molecule type" value="mRNA"/>
</dbReference>
<dbReference type="GO" id="GO:0008199">
    <property type="term" value="F:ferric iron binding"/>
    <property type="evidence" value="ECO:0007669"/>
    <property type="project" value="InterPro"/>
</dbReference>
<comment type="catalytic activity">
    <reaction evidence="5">
        <text>4 Fe(2+) + O2 + 4 H(+) = 4 Fe(3+) + 2 H2O</text>
        <dbReference type="Rhea" id="RHEA:11148"/>
        <dbReference type="ChEBI" id="CHEBI:15377"/>
        <dbReference type="ChEBI" id="CHEBI:15378"/>
        <dbReference type="ChEBI" id="CHEBI:15379"/>
        <dbReference type="ChEBI" id="CHEBI:29033"/>
        <dbReference type="ChEBI" id="CHEBI:29034"/>
        <dbReference type="EC" id="1.16.3.1"/>
    </reaction>
</comment>
<dbReference type="Pfam" id="PF00210">
    <property type="entry name" value="Ferritin"/>
    <property type="match status" value="1"/>
</dbReference>
<evidence type="ECO:0000256" key="1">
    <source>
        <dbReference type="ARBA" id="ARBA00007513"/>
    </source>
</evidence>
<comment type="function">
    <text evidence="4">Stores iron in a soluble, non-toxic, readily available form. Important for iron homeostasis. Has ferroxidase activity. Iron is taken up in the ferrous form and deposited as ferric hydroxides after oxidation.</text>
</comment>
<dbReference type="GO" id="GO:0004322">
    <property type="term" value="F:ferroxidase activity"/>
    <property type="evidence" value="ECO:0007669"/>
    <property type="project" value="UniProtKB-EC"/>
</dbReference>